<dbReference type="Gene3D" id="3.40.50.720">
    <property type="entry name" value="NAD(P)-binding Rossmann-like Domain"/>
    <property type="match status" value="1"/>
</dbReference>
<dbReference type="PANTHER" id="PTHR42760">
    <property type="entry name" value="SHORT-CHAIN DEHYDROGENASES/REDUCTASES FAMILY MEMBER"/>
    <property type="match status" value="1"/>
</dbReference>
<organism evidence="3 4">
    <name type="scientific">Streptomyces capillispiralis</name>
    <dbReference type="NCBI Taxonomy" id="68182"/>
    <lineage>
        <taxon>Bacteria</taxon>
        <taxon>Bacillati</taxon>
        <taxon>Actinomycetota</taxon>
        <taxon>Actinomycetes</taxon>
        <taxon>Kitasatosporales</taxon>
        <taxon>Streptomycetaceae</taxon>
        <taxon>Streptomyces</taxon>
    </lineage>
</organism>
<keyword evidence="4" id="KW-1185">Reference proteome</keyword>
<dbReference type="FunFam" id="3.40.50.720:FF:000084">
    <property type="entry name" value="Short-chain dehydrogenase reductase"/>
    <property type="match status" value="1"/>
</dbReference>
<comment type="similarity">
    <text evidence="1">Belongs to the short-chain dehydrogenases/reductases (SDR) family.</text>
</comment>
<keyword evidence="2" id="KW-0560">Oxidoreductase</keyword>
<gene>
    <name evidence="3" type="ORF">FHX78_116955</name>
</gene>
<proteinExistence type="inferred from homology"/>
<dbReference type="AlphaFoldDB" id="A0A561TS26"/>
<dbReference type="PRINTS" id="PR00080">
    <property type="entry name" value="SDRFAMILY"/>
</dbReference>
<dbReference type="PANTHER" id="PTHR42760:SF133">
    <property type="entry name" value="3-OXOACYL-[ACYL-CARRIER-PROTEIN] REDUCTASE"/>
    <property type="match status" value="1"/>
</dbReference>
<dbReference type="InterPro" id="IPR036291">
    <property type="entry name" value="NAD(P)-bd_dom_sf"/>
</dbReference>
<dbReference type="GO" id="GO:0016616">
    <property type="term" value="F:oxidoreductase activity, acting on the CH-OH group of donors, NAD or NADP as acceptor"/>
    <property type="evidence" value="ECO:0007669"/>
    <property type="project" value="TreeGrafter"/>
</dbReference>
<evidence type="ECO:0000313" key="4">
    <source>
        <dbReference type="Proteomes" id="UP000316603"/>
    </source>
</evidence>
<dbReference type="Proteomes" id="UP000316603">
    <property type="component" value="Unassembled WGS sequence"/>
</dbReference>
<dbReference type="OrthoDB" id="8959163at2"/>
<evidence type="ECO:0000256" key="2">
    <source>
        <dbReference type="ARBA" id="ARBA00023002"/>
    </source>
</evidence>
<name>A0A561TS26_9ACTN</name>
<dbReference type="InterPro" id="IPR002347">
    <property type="entry name" value="SDR_fam"/>
</dbReference>
<evidence type="ECO:0000256" key="1">
    <source>
        <dbReference type="ARBA" id="ARBA00006484"/>
    </source>
</evidence>
<dbReference type="Pfam" id="PF13561">
    <property type="entry name" value="adh_short_C2"/>
    <property type="match status" value="1"/>
</dbReference>
<dbReference type="EMBL" id="VIWV01000001">
    <property type="protein sequence ID" value="TWF89906.1"/>
    <property type="molecule type" value="Genomic_DNA"/>
</dbReference>
<comment type="caution">
    <text evidence="3">The sequence shown here is derived from an EMBL/GenBank/DDBJ whole genome shotgun (WGS) entry which is preliminary data.</text>
</comment>
<dbReference type="NCBIfam" id="NF005095">
    <property type="entry name" value="PRK06523.1"/>
    <property type="match status" value="1"/>
</dbReference>
<accession>A0A561TS26</accession>
<protein>
    <submittedName>
        <fullName evidence="3">NAD(P)-dependent dehydrogenase (Short-subunit alcohol dehydrogenase family)</fullName>
    </submittedName>
</protein>
<dbReference type="PROSITE" id="PS00061">
    <property type="entry name" value="ADH_SHORT"/>
    <property type="match status" value="1"/>
</dbReference>
<dbReference type="SUPFAM" id="SSF51735">
    <property type="entry name" value="NAD(P)-binding Rossmann-fold domains"/>
    <property type="match status" value="1"/>
</dbReference>
<dbReference type="PRINTS" id="PR00081">
    <property type="entry name" value="GDHRDH"/>
</dbReference>
<reference evidence="3 4" key="1">
    <citation type="submission" date="2019-06" db="EMBL/GenBank/DDBJ databases">
        <title>Sequencing the genomes of 1000 actinobacteria strains.</title>
        <authorList>
            <person name="Klenk H.-P."/>
        </authorList>
    </citation>
    <scope>NUCLEOTIDE SEQUENCE [LARGE SCALE GENOMIC DNA]</scope>
    <source>
        <strain evidence="3 4">DSM 41695</strain>
    </source>
</reference>
<evidence type="ECO:0000313" key="3">
    <source>
        <dbReference type="EMBL" id="TWF89906.1"/>
    </source>
</evidence>
<dbReference type="InterPro" id="IPR020904">
    <property type="entry name" value="Sc_DH/Rdtase_CS"/>
</dbReference>
<dbReference type="RefSeq" id="WP_145871441.1">
    <property type="nucleotide sequence ID" value="NZ_BNCE01000022.1"/>
</dbReference>
<sequence>MTSTPFVSPDLAGRLAVVTGAGRGTGAAITARLRAAGAIVLPTARTAPATAAADPLFVTADLTTPDGINTVVSAVRDRLGTPDVVVHTLGGSHAPAGGFAAHTDADWQDELALNLLAAVRLDRALLPAMRDAGQGAVIHVSSIQRRLPLPDATLGYAAAKAALTTYSKGLARELAPHGVRVNVVSPGAISTEGTTALVARIADAQGIDRAAAWDQVLASLGGIPLGRPARPEEVAELVAFLVSDRAAAITGAEHTIDGGTVPTL</sequence>